<reference evidence="1 2" key="1">
    <citation type="submission" date="2017-04" db="EMBL/GenBank/DDBJ databases">
        <authorList>
            <person name="Afonso C.L."/>
            <person name="Miller P.J."/>
            <person name="Scott M.A."/>
            <person name="Spackman E."/>
            <person name="Goraichik I."/>
            <person name="Dimitrov K.M."/>
            <person name="Suarez D.L."/>
            <person name="Swayne D.E."/>
        </authorList>
    </citation>
    <scope>NUCLEOTIDE SEQUENCE [LARGE SCALE GENOMIC DNA]</scope>
</reference>
<dbReference type="EMBL" id="KY984068">
    <property type="protein sequence ID" value="ARW58829.1"/>
    <property type="molecule type" value="Genomic_DNA"/>
</dbReference>
<proteinExistence type="predicted"/>
<gene>
    <name evidence="1" type="ORF">Y3_189</name>
</gene>
<sequence>MQFISTANHLAVTDIFPEIFLFDRADGVDIDSIVDRTTLKTVAPKARGIVGKGIVNVVSGRKSNKYYCTNFKYLGGTTFAAKIDSPQTGANNISSGSLSADYVLPYSPNVCSMVPSALHTNETTSIDVTYPEFGQLGAYRPGDSFINMTVMRGSGTPQNYTVYSGAPSQYENRTFNRPTQALNLSGGTDQTIITGFYASGHTQPGYGGAFIQRAAEVTMMIDNVGSDETPTMTDAITSPVDGMLIKFVANEILVSGQSNNPLSPGTRPSFAFNSGLVTTM</sequence>
<evidence type="ECO:0000313" key="2">
    <source>
        <dbReference type="Proteomes" id="UP000240568"/>
    </source>
</evidence>
<name>A0A2H4IBC1_9CAUD</name>
<dbReference type="Proteomes" id="UP000240568">
    <property type="component" value="Segment"/>
</dbReference>
<accession>A0A2H4IBC1</accession>
<keyword evidence="2" id="KW-1185">Reference proteome</keyword>
<protein>
    <submittedName>
        <fullName evidence="1">Uncharacterized protein</fullName>
    </submittedName>
</protein>
<evidence type="ECO:0000313" key="1">
    <source>
        <dbReference type="EMBL" id="ARW58829.1"/>
    </source>
</evidence>
<organism evidence="1 2">
    <name type="scientific">Erwinia phage vB_EamM_Y3</name>
    <dbReference type="NCBI Taxonomy" id="1983553"/>
    <lineage>
        <taxon>Viruses</taxon>
        <taxon>Duplodnaviria</taxon>
        <taxon>Heunggongvirae</taxon>
        <taxon>Uroviricota</taxon>
        <taxon>Caudoviricetes</taxon>
        <taxon>Sasquatchvirus</taxon>
        <taxon>Sasquatchvirus Y3</taxon>
    </lineage>
</organism>